<dbReference type="InterPro" id="IPR023828">
    <property type="entry name" value="Peptidase_S8_Ser-AS"/>
</dbReference>
<dbReference type="InterPro" id="IPR036116">
    <property type="entry name" value="FN3_sf"/>
</dbReference>
<dbReference type="GO" id="GO:0006508">
    <property type="term" value="P:proteolysis"/>
    <property type="evidence" value="ECO:0007669"/>
    <property type="project" value="UniProtKB-KW"/>
</dbReference>
<evidence type="ECO:0000256" key="1">
    <source>
        <dbReference type="ARBA" id="ARBA00011073"/>
    </source>
</evidence>
<dbReference type="InterPro" id="IPR003961">
    <property type="entry name" value="FN3_dom"/>
</dbReference>
<evidence type="ECO:0000313" key="8">
    <source>
        <dbReference type="EMBL" id="CAB4767643.1"/>
    </source>
</evidence>
<dbReference type="CDD" id="cd00063">
    <property type="entry name" value="FN3"/>
    <property type="match status" value="1"/>
</dbReference>
<dbReference type="InterPro" id="IPR013783">
    <property type="entry name" value="Ig-like_fold"/>
</dbReference>
<dbReference type="InterPro" id="IPR050131">
    <property type="entry name" value="Peptidase_S8_subtilisin-like"/>
</dbReference>
<evidence type="ECO:0000256" key="4">
    <source>
        <dbReference type="ARBA" id="ARBA00022825"/>
    </source>
</evidence>
<name>A0A6J6V9T3_9ZZZZ</name>
<accession>A0A6J6V9T3</accession>
<dbReference type="GO" id="GO:0008240">
    <property type="term" value="F:tripeptidyl-peptidase activity"/>
    <property type="evidence" value="ECO:0007669"/>
    <property type="project" value="TreeGrafter"/>
</dbReference>
<dbReference type="PROSITE" id="PS50853">
    <property type="entry name" value="FN3"/>
    <property type="match status" value="1"/>
</dbReference>
<dbReference type="SUPFAM" id="SSF52743">
    <property type="entry name" value="Subtilisin-like"/>
    <property type="match status" value="1"/>
</dbReference>
<dbReference type="EMBL" id="CAFBQH010000058">
    <property type="protein sequence ID" value="CAB5051370.1"/>
    <property type="molecule type" value="Genomic_DNA"/>
</dbReference>
<dbReference type="Gene3D" id="2.60.40.10">
    <property type="entry name" value="Immunoglobulins"/>
    <property type="match status" value="1"/>
</dbReference>
<evidence type="ECO:0000313" key="6">
    <source>
        <dbReference type="EMBL" id="CAB4367278.1"/>
    </source>
</evidence>
<dbReference type="SMART" id="SM00060">
    <property type="entry name" value="FN3"/>
    <property type="match status" value="1"/>
</dbReference>
<comment type="similarity">
    <text evidence="1">Belongs to the peptidase S8 family.</text>
</comment>
<dbReference type="AlphaFoldDB" id="A0A6J6V9T3"/>
<dbReference type="Gene3D" id="3.40.50.200">
    <property type="entry name" value="Peptidase S8/S53 domain"/>
    <property type="match status" value="1"/>
</dbReference>
<dbReference type="PROSITE" id="PS00138">
    <property type="entry name" value="SUBTILASE_SER"/>
    <property type="match status" value="1"/>
</dbReference>
<dbReference type="GO" id="GO:0004252">
    <property type="term" value="F:serine-type endopeptidase activity"/>
    <property type="evidence" value="ECO:0007669"/>
    <property type="project" value="InterPro"/>
</dbReference>
<dbReference type="InterPro" id="IPR015500">
    <property type="entry name" value="Peptidase_S8_subtilisin-rel"/>
</dbReference>
<dbReference type="GO" id="GO:0005829">
    <property type="term" value="C:cytosol"/>
    <property type="evidence" value="ECO:0007669"/>
    <property type="project" value="TreeGrafter"/>
</dbReference>
<evidence type="ECO:0000259" key="5">
    <source>
        <dbReference type="PROSITE" id="PS50853"/>
    </source>
</evidence>
<dbReference type="EMBL" id="CAEZZL010000109">
    <property type="protein sequence ID" value="CAB4767643.1"/>
    <property type="molecule type" value="Genomic_DNA"/>
</dbReference>
<gene>
    <name evidence="7" type="ORF">UFOPK2334_01490</name>
    <name evidence="8" type="ORF">UFOPK2870_01133</name>
    <name evidence="6" type="ORF">UFOPK4179_00059</name>
    <name evidence="9" type="ORF">UFOPK4293_01019</name>
</gene>
<dbReference type="InterPro" id="IPR000209">
    <property type="entry name" value="Peptidase_S8/S53_dom"/>
</dbReference>
<keyword evidence="3" id="KW-0378">Hydrolase</keyword>
<dbReference type="PRINTS" id="PR00723">
    <property type="entry name" value="SUBTILISIN"/>
</dbReference>
<dbReference type="Pfam" id="PF00082">
    <property type="entry name" value="Peptidase_S8"/>
    <property type="match status" value="1"/>
</dbReference>
<evidence type="ECO:0000256" key="3">
    <source>
        <dbReference type="ARBA" id="ARBA00022801"/>
    </source>
</evidence>
<sequence>MKGKRWTALCVGALLGAVITQSSAQSAPVGVSWHLDRINQQALPLDGVVDHGPLTGSGIDIYIVDTGVRATHEQLVNRVFAGLDVRTTDGSSVVDPPGSDCDGHGTHVAGLAAGSTVGVATQARIISVRVLDCNGSGEVPDVVPGLRWVRAHHRSGVAAIANLSFGVDLGDDGATIDEEVRALINEGVVVTVAAGNGDDSGKPYDACKIAPGDVAGALTVGAVSVSDAVAYYSNDGACIDLYAPGGDRSRMIESSWSSPEKNSDSEYGFDVGTSMASPLVAGYAALLAQQQPGLCVASIANAIVARATPGVITGLTATSPNKMLFLELSPIAATAPGRASHISVTTDYRSLVVNWDPPCDGGSAITSSTVSLLLNGKVIRKMTADGTKRSVRFEGLQNGTKYKIQIAATNEIGAGKKSFAVTTMKVRSVVRGQSVKFDDLGFIHGPWTTEWSVDTSSRSICKVKNSTKRLIALKRGTCRVLLRAIADQKPVLHRIRIN</sequence>
<dbReference type="InterPro" id="IPR023827">
    <property type="entry name" value="Peptidase_S8_Asp-AS"/>
</dbReference>
<reference evidence="8" key="1">
    <citation type="submission" date="2020-05" db="EMBL/GenBank/DDBJ databases">
        <authorList>
            <person name="Chiriac C."/>
            <person name="Salcher M."/>
            <person name="Ghai R."/>
            <person name="Kavagutti S V."/>
        </authorList>
    </citation>
    <scope>NUCLEOTIDE SEQUENCE</scope>
</reference>
<dbReference type="InterPro" id="IPR034193">
    <property type="entry name" value="PCSK9_ProteinaseK-like"/>
</dbReference>
<dbReference type="PROSITE" id="PS00137">
    <property type="entry name" value="SUBTILASE_HIS"/>
    <property type="match status" value="1"/>
</dbReference>
<keyword evidence="4" id="KW-0720">Serine protease</keyword>
<organism evidence="8">
    <name type="scientific">freshwater metagenome</name>
    <dbReference type="NCBI Taxonomy" id="449393"/>
    <lineage>
        <taxon>unclassified sequences</taxon>
        <taxon>metagenomes</taxon>
        <taxon>ecological metagenomes</taxon>
    </lineage>
</organism>
<dbReference type="EMBL" id="CAETWZ010000003">
    <property type="protein sequence ID" value="CAB4367278.1"/>
    <property type="molecule type" value="Genomic_DNA"/>
</dbReference>
<evidence type="ECO:0000313" key="9">
    <source>
        <dbReference type="EMBL" id="CAB5051370.1"/>
    </source>
</evidence>
<dbReference type="PANTHER" id="PTHR43806:SF14">
    <property type="entry name" value="TRIPEPTIDYL-PEPTIDASE 2"/>
    <property type="match status" value="1"/>
</dbReference>
<dbReference type="SUPFAM" id="SSF49265">
    <property type="entry name" value="Fibronectin type III"/>
    <property type="match status" value="1"/>
</dbReference>
<proteinExistence type="inferred from homology"/>
<dbReference type="PANTHER" id="PTHR43806">
    <property type="entry name" value="PEPTIDASE S8"/>
    <property type="match status" value="1"/>
</dbReference>
<keyword evidence="2" id="KW-0645">Protease</keyword>
<feature type="domain" description="Fibronectin type-III" evidence="5">
    <location>
        <begin position="335"/>
        <end position="429"/>
    </location>
</feature>
<dbReference type="PROSITE" id="PS00136">
    <property type="entry name" value="SUBTILASE_ASP"/>
    <property type="match status" value="1"/>
</dbReference>
<dbReference type="CDD" id="cd04077">
    <property type="entry name" value="Peptidases_S8_PCSK9_ProteinaseK_like"/>
    <property type="match status" value="1"/>
</dbReference>
<protein>
    <submittedName>
        <fullName evidence="8">Unannotated protein</fullName>
    </submittedName>
</protein>
<dbReference type="PROSITE" id="PS51892">
    <property type="entry name" value="SUBTILASE"/>
    <property type="match status" value="1"/>
</dbReference>
<evidence type="ECO:0000313" key="7">
    <source>
        <dbReference type="EMBL" id="CAB4686591.1"/>
    </source>
</evidence>
<dbReference type="InterPro" id="IPR022398">
    <property type="entry name" value="Peptidase_S8_His-AS"/>
</dbReference>
<dbReference type="Pfam" id="PF00041">
    <property type="entry name" value="fn3"/>
    <property type="match status" value="1"/>
</dbReference>
<dbReference type="EMBL" id="CAEZXA010000181">
    <property type="protein sequence ID" value="CAB4686591.1"/>
    <property type="molecule type" value="Genomic_DNA"/>
</dbReference>
<evidence type="ECO:0000256" key="2">
    <source>
        <dbReference type="ARBA" id="ARBA00022670"/>
    </source>
</evidence>
<dbReference type="InterPro" id="IPR036852">
    <property type="entry name" value="Peptidase_S8/S53_dom_sf"/>
</dbReference>